<name>A0A9X0AMD1_9HELO</name>
<keyword evidence="1" id="KW-0812">Transmembrane</keyword>
<dbReference type="AlphaFoldDB" id="A0A9X0AMD1"/>
<organism evidence="2 3">
    <name type="scientific">Sclerotinia nivalis</name>
    <dbReference type="NCBI Taxonomy" id="352851"/>
    <lineage>
        <taxon>Eukaryota</taxon>
        <taxon>Fungi</taxon>
        <taxon>Dikarya</taxon>
        <taxon>Ascomycota</taxon>
        <taxon>Pezizomycotina</taxon>
        <taxon>Leotiomycetes</taxon>
        <taxon>Helotiales</taxon>
        <taxon>Sclerotiniaceae</taxon>
        <taxon>Sclerotinia</taxon>
    </lineage>
</organism>
<comment type="caution">
    <text evidence="2">The sequence shown here is derived from an EMBL/GenBank/DDBJ whole genome shotgun (WGS) entry which is preliminary data.</text>
</comment>
<proteinExistence type="predicted"/>
<keyword evidence="1" id="KW-1133">Transmembrane helix</keyword>
<feature type="transmembrane region" description="Helical" evidence="1">
    <location>
        <begin position="80"/>
        <end position="105"/>
    </location>
</feature>
<sequence length="113" mass="12941">MNSNEGPLHLGYHIWTDMDLSQEYQFFPPTLVFDPAYAYAYDHQMIARSSHICCIAATMNKWTDHDIIRNHPTPAIGTHYAFMTLLLFPSTLFSIIYHAAAAAVLHKSWPRDS</sequence>
<keyword evidence="3" id="KW-1185">Reference proteome</keyword>
<dbReference type="Proteomes" id="UP001152300">
    <property type="component" value="Unassembled WGS sequence"/>
</dbReference>
<accession>A0A9X0AMD1</accession>
<protein>
    <submittedName>
        <fullName evidence="2">Uncharacterized protein</fullName>
    </submittedName>
</protein>
<reference evidence="2" key="1">
    <citation type="submission" date="2022-11" db="EMBL/GenBank/DDBJ databases">
        <title>Genome Resource of Sclerotinia nivalis Strain SnTB1, a Plant Pathogen Isolated from American Ginseng.</title>
        <authorList>
            <person name="Fan S."/>
        </authorList>
    </citation>
    <scope>NUCLEOTIDE SEQUENCE</scope>
    <source>
        <strain evidence="2">SnTB1</strain>
    </source>
</reference>
<evidence type="ECO:0000313" key="2">
    <source>
        <dbReference type="EMBL" id="KAJ8065452.1"/>
    </source>
</evidence>
<evidence type="ECO:0000256" key="1">
    <source>
        <dbReference type="SAM" id="Phobius"/>
    </source>
</evidence>
<evidence type="ECO:0000313" key="3">
    <source>
        <dbReference type="Proteomes" id="UP001152300"/>
    </source>
</evidence>
<keyword evidence="1" id="KW-0472">Membrane</keyword>
<dbReference type="EMBL" id="JAPEIS010000006">
    <property type="protein sequence ID" value="KAJ8065452.1"/>
    <property type="molecule type" value="Genomic_DNA"/>
</dbReference>
<gene>
    <name evidence="2" type="ORF">OCU04_006137</name>
</gene>